<dbReference type="AlphaFoldDB" id="A0A4R4QID2"/>
<reference evidence="7 8" key="1">
    <citation type="submission" date="2019-03" db="EMBL/GenBank/DDBJ databases">
        <title>Draft genome sequences of novel Actinobacteria.</title>
        <authorList>
            <person name="Sahin N."/>
            <person name="Ay H."/>
            <person name="Saygin H."/>
        </authorList>
    </citation>
    <scope>NUCLEOTIDE SEQUENCE [LARGE SCALE GENOMIC DNA]</scope>
    <source>
        <strain evidence="7 8">JCM 30547</strain>
    </source>
</reference>
<evidence type="ECO:0000259" key="6">
    <source>
        <dbReference type="PROSITE" id="PS51898"/>
    </source>
</evidence>
<dbReference type="PANTHER" id="PTHR30629:SF2">
    <property type="entry name" value="PROPHAGE INTEGRASE INTS-RELATED"/>
    <property type="match status" value="1"/>
</dbReference>
<dbReference type="InterPro" id="IPR013762">
    <property type="entry name" value="Integrase-like_cat_sf"/>
</dbReference>
<dbReference type="OrthoDB" id="4326943at2"/>
<dbReference type="Gene3D" id="1.10.150.130">
    <property type="match status" value="1"/>
</dbReference>
<evidence type="ECO:0000259" key="5">
    <source>
        <dbReference type="PROSITE" id="PS50943"/>
    </source>
</evidence>
<dbReference type="InterPro" id="IPR002104">
    <property type="entry name" value="Integrase_catalytic"/>
</dbReference>
<evidence type="ECO:0000256" key="4">
    <source>
        <dbReference type="ARBA" id="ARBA00023172"/>
    </source>
</evidence>
<dbReference type="SUPFAM" id="SSF47413">
    <property type="entry name" value="lambda repressor-like DNA-binding domains"/>
    <property type="match status" value="1"/>
</dbReference>
<evidence type="ECO:0000256" key="2">
    <source>
        <dbReference type="ARBA" id="ARBA00022908"/>
    </source>
</evidence>
<feature type="domain" description="Tyr recombinase" evidence="6">
    <location>
        <begin position="188"/>
        <end position="467"/>
    </location>
</feature>
<dbReference type="InterPro" id="IPR050808">
    <property type="entry name" value="Phage_Integrase"/>
</dbReference>
<dbReference type="EMBL" id="SMKA01000004">
    <property type="protein sequence ID" value="TDC35033.1"/>
    <property type="molecule type" value="Genomic_DNA"/>
</dbReference>
<keyword evidence="3" id="KW-0238">DNA-binding</keyword>
<dbReference type="InterPro" id="IPR010998">
    <property type="entry name" value="Integrase_recombinase_N"/>
</dbReference>
<evidence type="ECO:0000313" key="7">
    <source>
        <dbReference type="EMBL" id="TDC35033.1"/>
    </source>
</evidence>
<accession>A0A4R4QID2</accession>
<evidence type="ECO:0000313" key="8">
    <source>
        <dbReference type="Proteomes" id="UP000295075"/>
    </source>
</evidence>
<dbReference type="Pfam" id="PF22022">
    <property type="entry name" value="Phage_int_M"/>
    <property type="match status" value="1"/>
</dbReference>
<dbReference type="Gene3D" id="1.10.260.40">
    <property type="entry name" value="lambda repressor-like DNA-binding domains"/>
    <property type="match status" value="1"/>
</dbReference>
<proteinExistence type="inferred from homology"/>
<dbReference type="GO" id="GO:0015074">
    <property type="term" value="P:DNA integration"/>
    <property type="evidence" value="ECO:0007669"/>
    <property type="project" value="UniProtKB-KW"/>
</dbReference>
<comment type="similarity">
    <text evidence="1">Belongs to the 'phage' integrase family.</text>
</comment>
<dbReference type="PANTHER" id="PTHR30629">
    <property type="entry name" value="PROPHAGE INTEGRASE"/>
    <property type="match status" value="1"/>
</dbReference>
<dbReference type="SUPFAM" id="SSF56349">
    <property type="entry name" value="DNA breaking-rejoining enzymes"/>
    <property type="match status" value="2"/>
</dbReference>
<dbReference type="InterPro" id="IPR001387">
    <property type="entry name" value="Cro/C1-type_HTH"/>
</dbReference>
<dbReference type="Gene3D" id="1.10.443.10">
    <property type="entry name" value="Intergrase catalytic core"/>
    <property type="match status" value="1"/>
</dbReference>
<dbReference type="GO" id="GO:0006310">
    <property type="term" value="P:DNA recombination"/>
    <property type="evidence" value="ECO:0007669"/>
    <property type="project" value="UniProtKB-KW"/>
</dbReference>
<gene>
    <name evidence="7" type="ORF">E1261_02325</name>
</gene>
<dbReference type="SMART" id="SM00530">
    <property type="entry name" value="HTH_XRE"/>
    <property type="match status" value="1"/>
</dbReference>
<dbReference type="CDD" id="cd00093">
    <property type="entry name" value="HTH_XRE"/>
    <property type="match status" value="1"/>
</dbReference>
<name>A0A4R4QID2_9ACTN</name>
<dbReference type="PROSITE" id="PS50943">
    <property type="entry name" value="HTH_CROC1"/>
    <property type="match status" value="1"/>
</dbReference>
<comment type="caution">
    <text evidence="7">The sequence shown here is derived from an EMBL/GenBank/DDBJ whole genome shotgun (WGS) entry which is preliminary data.</text>
</comment>
<dbReference type="InterPro" id="IPR053876">
    <property type="entry name" value="Phage_int_M"/>
</dbReference>
<sequence length="476" mass="51672">MARPPLQIGSWGKISTSITKVDANGKPLGHTAKANFRDHDGHVRDVTATGRTKSAAEQALLSKLKDRARTGGTGELTAMHKVGDLIDLWEKRFKKLVEIGKRSPTSYDTYERVIRNHIRPAIAQLRIGEATTQRLDKVITKITDKAGASTAKTARAIISGTMSLAVRYGAISVNPMREIEPIESAPKNPPRALTAAEVTLLRRSLAADPRAVDADLPDLVAFMLGTGVRIGESLAVTWSQVDLDAGTVEITHTIVRVRGEGLLRKTTKSAAGQRALPLPQWLIAVLRTRQAAGFRLDAPIFPDANGSFRDPSNTRRHLRTALSPIGSTARRNLGLTLRALRRTTKQTRQQVAATIGWPQHRVELLETGRIKPTTELLDELVTAYGLNLADTPDLLTELEAASQPADSDRLSWIRSHALRKTTATALDDAGHTARQVADQLGQAKVSITQDVYMGRKVANPAAAEALDNAFGDLDLT</sequence>
<evidence type="ECO:0000256" key="1">
    <source>
        <dbReference type="ARBA" id="ARBA00008857"/>
    </source>
</evidence>
<keyword evidence="8" id="KW-1185">Reference proteome</keyword>
<feature type="domain" description="HTH cro/C1-type" evidence="5">
    <location>
        <begin position="337"/>
        <end position="395"/>
    </location>
</feature>
<dbReference type="Pfam" id="PF13560">
    <property type="entry name" value="HTH_31"/>
    <property type="match status" value="1"/>
</dbReference>
<dbReference type="GO" id="GO:0003677">
    <property type="term" value="F:DNA binding"/>
    <property type="evidence" value="ECO:0007669"/>
    <property type="project" value="UniProtKB-KW"/>
</dbReference>
<dbReference type="PROSITE" id="PS51898">
    <property type="entry name" value="TYR_RECOMBINASE"/>
    <property type="match status" value="1"/>
</dbReference>
<evidence type="ECO:0000256" key="3">
    <source>
        <dbReference type="ARBA" id="ARBA00023125"/>
    </source>
</evidence>
<protein>
    <submittedName>
        <fullName evidence="7">Site-specific integrase</fullName>
    </submittedName>
</protein>
<dbReference type="Proteomes" id="UP000295075">
    <property type="component" value="Unassembled WGS sequence"/>
</dbReference>
<organism evidence="7 8">
    <name type="scientific">Kribbella albertanoniae</name>
    <dbReference type="NCBI Taxonomy" id="1266829"/>
    <lineage>
        <taxon>Bacteria</taxon>
        <taxon>Bacillati</taxon>
        <taxon>Actinomycetota</taxon>
        <taxon>Actinomycetes</taxon>
        <taxon>Propionibacteriales</taxon>
        <taxon>Kribbellaceae</taxon>
        <taxon>Kribbella</taxon>
    </lineage>
</organism>
<dbReference type="RefSeq" id="WP_132401005.1">
    <property type="nucleotide sequence ID" value="NZ_SMKA01000004.1"/>
</dbReference>
<keyword evidence="2" id="KW-0229">DNA integration</keyword>
<dbReference type="InterPro" id="IPR010982">
    <property type="entry name" value="Lambda_DNA-bd_dom_sf"/>
</dbReference>
<dbReference type="InterPro" id="IPR011010">
    <property type="entry name" value="DNA_brk_join_enz"/>
</dbReference>
<keyword evidence="4" id="KW-0233">DNA recombination</keyword>